<dbReference type="GO" id="GO:0005886">
    <property type="term" value="C:plasma membrane"/>
    <property type="evidence" value="ECO:0007669"/>
    <property type="project" value="TreeGrafter"/>
</dbReference>
<dbReference type="eggNOG" id="KOG0039">
    <property type="taxonomic scope" value="Eukaryota"/>
</dbReference>
<keyword evidence="9" id="KW-0732">Signal</keyword>
<keyword evidence="3 8" id="KW-0812">Transmembrane</keyword>
<dbReference type="AlphaFoldDB" id="N1Q745"/>
<evidence type="ECO:0000259" key="10">
    <source>
        <dbReference type="Pfam" id="PF01794"/>
    </source>
</evidence>
<dbReference type="InterPro" id="IPR013121">
    <property type="entry name" value="Fe_red_NAD-bd_6"/>
</dbReference>
<evidence type="ECO:0000256" key="9">
    <source>
        <dbReference type="SAM" id="SignalP"/>
    </source>
</evidence>
<dbReference type="HOGENOM" id="CLU_010365_1_0_1"/>
<feature type="chain" id="PRO_5004110497" description="FAD-binding FR-type domain-containing protein" evidence="9">
    <location>
        <begin position="19"/>
        <end position="717"/>
    </location>
</feature>
<dbReference type="Pfam" id="PF01794">
    <property type="entry name" value="Ferric_reduct"/>
    <property type="match status" value="1"/>
</dbReference>
<dbReference type="InterPro" id="IPR051410">
    <property type="entry name" value="Ferric/Cupric_Reductase"/>
</dbReference>
<evidence type="ECO:0000256" key="1">
    <source>
        <dbReference type="ARBA" id="ARBA00004141"/>
    </source>
</evidence>
<dbReference type="InterPro" id="IPR013130">
    <property type="entry name" value="Fe3_Rdtase_TM_dom"/>
</dbReference>
<feature type="domain" description="Ferric reductase NAD binding" evidence="11">
    <location>
        <begin position="569"/>
        <end position="698"/>
    </location>
</feature>
<dbReference type="SUPFAM" id="SSF52343">
    <property type="entry name" value="Ferredoxin reductase-like, C-terminal NADP-linked domain"/>
    <property type="match status" value="1"/>
</dbReference>
<gene>
    <name evidence="12" type="ORF">MYCFIDRAFT_43867</name>
</gene>
<evidence type="ECO:0000256" key="7">
    <source>
        <dbReference type="ARBA" id="ARBA00023136"/>
    </source>
</evidence>
<dbReference type="SFLD" id="SFLDS00052">
    <property type="entry name" value="Ferric_Reductase_Domain"/>
    <property type="match status" value="1"/>
</dbReference>
<evidence type="ECO:0000313" key="12">
    <source>
        <dbReference type="EMBL" id="EME88424.1"/>
    </source>
</evidence>
<sequence length="717" mass="80602">MRRPIALGLLLCFSGTRASYVPWLDKSEYCVQACGVIYGKVWFDSQNPLSLPCRGMNAIKSFFYCAAKHCTAAEIEEGLEAANASCIAQGPALPSYEAFRSNPKATPLANVTIISAKDAKKTNFTEPVLPSEEWFSLAYRSTTVRERSFMFNFSFSFALYAYWAMVFLVGNLWRTKTELKTELQPFLLRPLKSGSRHHMAATRAEALAIFGHLALAFIFCFVGYEDVSGNIYVPDHKLNLGKLISNRLGTLALAHIPLVWIFAARNNPLLWLMSWPYDAFSQFHRWIGRMLAVIALGHAIGYTIVRHKQGTYHEMWSEAYWHYGIATLAFICTMVALSNFLFRRKAYDTFLLAHIVLAITILPMLWMHYDILDDKSAYRGFLWPAIVIWIFDRLLRIARLGYIHLRSTKPSSNPAIISGTQGSELLRIEVTDLLPASEFPLAGRYYFLYEPGRLRGYESHPFTICSWVEKRADTAQPNDKAPEAKIREITSDEIAKQESVAPRPQVLAKNMRHTFLIRPQNGFTRHLQARLSAPSPNTHEEGDGSIVITRPLRLLLEGPYGHRPALGDFKSIVLFIGGSGITAAVSQIYSLLQAATTPSIHLVWAVRKRATSDDVCSHELKSALAHPQFKLDLYLTGDTPQTADLEKTTLPTEPQYKQFPGRPDIEAIVQKEARQVNGKLAVFCCGPSGLEVSCRKAVASAMVEKKDIGIHVERFGW</sequence>
<reference evidence="12 13" key="1">
    <citation type="journal article" date="2012" name="PLoS Pathog.">
        <title>Diverse lifestyles and strategies of plant pathogenesis encoded in the genomes of eighteen Dothideomycetes fungi.</title>
        <authorList>
            <person name="Ohm R.A."/>
            <person name="Feau N."/>
            <person name="Henrissat B."/>
            <person name="Schoch C.L."/>
            <person name="Horwitz B.A."/>
            <person name="Barry K.W."/>
            <person name="Condon B.J."/>
            <person name="Copeland A.C."/>
            <person name="Dhillon B."/>
            <person name="Glaser F."/>
            <person name="Hesse C.N."/>
            <person name="Kosti I."/>
            <person name="LaButti K."/>
            <person name="Lindquist E.A."/>
            <person name="Lucas S."/>
            <person name="Salamov A.A."/>
            <person name="Bradshaw R.E."/>
            <person name="Ciuffetti L."/>
            <person name="Hamelin R.C."/>
            <person name="Kema G.H.J."/>
            <person name="Lawrence C."/>
            <person name="Scott J.A."/>
            <person name="Spatafora J.W."/>
            <person name="Turgeon B.G."/>
            <person name="de Wit P.J.G.M."/>
            <person name="Zhong S."/>
            <person name="Goodwin S.B."/>
            <person name="Grigoriev I.V."/>
        </authorList>
    </citation>
    <scope>NUCLEOTIDE SEQUENCE [LARGE SCALE GENOMIC DNA]</scope>
    <source>
        <strain evidence="12 13">CIRAD86</strain>
    </source>
</reference>
<dbReference type="PANTHER" id="PTHR32361:SF9">
    <property type="entry name" value="FERRIC REDUCTASE TRANSMEMBRANE COMPONENT 3-RELATED"/>
    <property type="match status" value="1"/>
</dbReference>
<dbReference type="CDD" id="cd06186">
    <property type="entry name" value="NOX_Duox_like_FAD_NADP"/>
    <property type="match status" value="1"/>
</dbReference>
<feature type="signal peptide" evidence="9">
    <location>
        <begin position="1"/>
        <end position="18"/>
    </location>
</feature>
<dbReference type="Gene3D" id="3.40.50.80">
    <property type="entry name" value="Nucleotide-binding domain of ferredoxin-NADP reductase (FNR) module"/>
    <property type="match status" value="1"/>
</dbReference>
<evidence type="ECO:0008006" key="14">
    <source>
        <dbReference type="Google" id="ProtNLM"/>
    </source>
</evidence>
<keyword evidence="7 8" id="KW-0472">Membrane</keyword>
<feature type="transmembrane region" description="Helical" evidence="8">
    <location>
        <begin position="286"/>
        <end position="305"/>
    </location>
</feature>
<feature type="transmembrane region" description="Helical" evidence="8">
    <location>
        <begin position="349"/>
        <end position="369"/>
    </location>
</feature>
<proteinExistence type="predicted"/>
<keyword evidence="13" id="KW-1185">Reference proteome</keyword>
<evidence type="ECO:0000256" key="2">
    <source>
        <dbReference type="ARBA" id="ARBA00022448"/>
    </source>
</evidence>
<feature type="transmembrane region" description="Helical" evidence="8">
    <location>
        <begin position="149"/>
        <end position="173"/>
    </location>
</feature>
<dbReference type="Pfam" id="PF08030">
    <property type="entry name" value="NAD_binding_6"/>
    <property type="match status" value="1"/>
</dbReference>
<dbReference type="SFLD" id="SFLDG01168">
    <property type="entry name" value="Ferric_reductase_subgroup_(FRE"/>
    <property type="match status" value="1"/>
</dbReference>
<evidence type="ECO:0000256" key="3">
    <source>
        <dbReference type="ARBA" id="ARBA00022692"/>
    </source>
</evidence>
<dbReference type="RefSeq" id="XP_007919965.1">
    <property type="nucleotide sequence ID" value="XM_007921774.1"/>
</dbReference>
<protein>
    <recommendedName>
        <fullName evidence="14">FAD-binding FR-type domain-containing protein</fullName>
    </recommendedName>
</protein>
<feature type="domain" description="Ferric oxidoreductase" evidence="10">
    <location>
        <begin position="248"/>
        <end position="362"/>
    </location>
</feature>
<dbReference type="VEuPathDB" id="FungiDB:MYCFIDRAFT_43867"/>
<evidence type="ECO:0000259" key="11">
    <source>
        <dbReference type="Pfam" id="PF08030"/>
    </source>
</evidence>
<dbReference type="OrthoDB" id="167398at2759"/>
<keyword evidence="2" id="KW-0813">Transport</keyword>
<evidence type="ECO:0000256" key="4">
    <source>
        <dbReference type="ARBA" id="ARBA00022989"/>
    </source>
</evidence>
<evidence type="ECO:0000256" key="6">
    <source>
        <dbReference type="ARBA" id="ARBA00023065"/>
    </source>
</evidence>
<accession>N1Q745</accession>
<dbReference type="KEGG" id="pfj:MYCFIDRAFT_43867"/>
<dbReference type="GO" id="GO:0015677">
    <property type="term" value="P:copper ion import"/>
    <property type="evidence" value="ECO:0007669"/>
    <property type="project" value="TreeGrafter"/>
</dbReference>
<dbReference type="InterPro" id="IPR039261">
    <property type="entry name" value="FNR_nucleotide-bd"/>
</dbReference>
<feature type="transmembrane region" description="Helical" evidence="8">
    <location>
        <begin position="320"/>
        <end position="342"/>
    </location>
</feature>
<keyword evidence="4 8" id="KW-1133">Transmembrane helix</keyword>
<dbReference type="PANTHER" id="PTHR32361">
    <property type="entry name" value="FERRIC/CUPRIC REDUCTASE TRANSMEMBRANE COMPONENT"/>
    <property type="match status" value="1"/>
</dbReference>
<evidence type="ECO:0000313" key="13">
    <source>
        <dbReference type="Proteomes" id="UP000016932"/>
    </source>
</evidence>
<dbReference type="GO" id="GO:0006879">
    <property type="term" value="P:intracellular iron ion homeostasis"/>
    <property type="evidence" value="ECO:0007669"/>
    <property type="project" value="TreeGrafter"/>
</dbReference>
<dbReference type="GO" id="GO:0006826">
    <property type="term" value="P:iron ion transport"/>
    <property type="evidence" value="ECO:0007669"/>
    <property type="project" value="TreeGrafter"/>
</dbReference>
<name>N1Q745_PSEFD</name>
<dbReference type="Proteomes" id="UP000016932">
    <property type="component" value="Unassembled WGS sequence"/>
</dbReference>
<feature type="transmembrane region" description="Helical" evidence="8">
    <location>
        <begin position="206"/>
        <end position="224"/>
    </location>
</feature>
<comment type="subcellular location">
    <subcellularLocation>
        <location evidence="1">Membrane</location>
        <topology evidence="1">Multi-pass membrane protein</topology>
    </subcellularLocation>
</comment>
<dbReference type="GeneID" id="19339570"/>
<keyword evidence="5" id="KW-0560">Oxidoreductase</keyword>
<keyword evidence="6" id="KW-0406">Ion transport</keyword>
<organism evidence="12 13">
    <name type="scientific">Pseudocercospora fijiensis (strain CIRAD86)</name>
    <name type="common">Black leaf streak disease fungus</name>
    <name type="synonym">Mycosphaerella fijiensis</name>
    <dbReference type="NCBI Taxonomy" id="383855"/>
    <lineage>
        <taxon>Eukaryota</taxon>
        <taxon>Fungi</taxon>
        <taxon>Dikarya</taxon>
        <taxon>Ascomycota</taxon>
        <taxon>Pezizomycotina</taxon>
        <taxon>Dothideomycetes</taxon>
        <taxon>Dothideomycetidae</taxon>
        <taxon>Mycosphaerellales</taxon>
        <taxon>Mycosphaerellaceae</taxon>
        <taxon>Pseudocercospora</taxon>
    </lineage>
</organism>
<dbReference type="EMBL" id="KB446555">
    <property type="protein sequence ID" value="EME88424.1"/>
    <property type="molecule type" value="Genomic_DNA"/>
</dbReference>
<feature type="transmembrane region" description="Helical" evidence="8">
    <location>
        <begin position="244"/>
        <end position="265"/>
    </location>
</feature>
<evidence type="ECO:0000256" key="5">
    <source>
        <dbReference type="ARBA" id="ARBA00023002"/>
    </source>
</evidence>
<dbReference type="GO" id="GO:0000293">
    <property type="term" value="F:ferric-chelate reductase activity"/>
    <property type="evidence" value="ECO:0007669"/>
    <property type="project" value="TreeGrafter"/>
</dbReference>
<evidence type="ECO:0000256" key="8">
    <source>
        <dbReference type="SAM" id="Phobius"/>
    </source>
</evidence>